<evidence type="ECO:0000256" key="1">
    <source>
        <dbReference type="ARBA" id="ARBA00023002"/>
    </source>
</evidence>
<protein>
    <submittedName>
        <fullName evidence="3">Short-chain dehydrogenase</fullName>
    </submittedName>
</protein>
<evidence type="ECO:0000256" key="2">
    <source>
        <dbReference type="RuleBase" id="RU000363"/>
    </source>
</evidence>
<dbReference type="EMBL" id="LT607753">
    <property type="protein sequence ID" value="SCG48195.1"/>
    <property type="molecule type" value="Genomic_DNA"/>
</dbReference>
<evidence type="ECO:0000313" key="3">
    <source>
        <dbReference type="EMBL" id="SCG48195.1"/>
    </source>
</evidence>
<dbReference type="PANTHER" id="PTHR43157:SF31">
    <property type="entry name" value="PHOSPHATIDYLINOSITOL-GLYCAN BIOSYNTHESIS CLASS F PROTEIN"/>
    <property type="match status" value="1"/>
</dbReference>
<dbReference type="GO" id="GO:0016491">
    <property type="term" value="F:oxidoreductase activity"/>
    <property type="evidence" value="ECO:0007669"/>
    <property type="project" value="UniProtKB-KW"/>
</dbReference>
<keyword evidence="1" id="KW-0560">Oxidoreductase</keyword>
<dbReference type="InterPro" id="IPR036291">
    <property type="entry name" value="NAD(P)-bd_dom_sf"/>
</dbReference>
<keyword evidence="4" id="KW-1185">Reference proteome</keyword>
<comment type="similarity">
    <text evidence="2">Belongs to the short-chain dehydrogenases/reductases (SDR) family.</text>
</comment>
<dbReference type="PRINTS" id="PR00081">
    <property type="entry name" value="GDHRDH"/>
</dbReference>
<proteinExistence type="inferred from homology"/>
<gene>
    <name evidence="3" type="ORF">GA0070614_1632</name>
</gene>
<dbReference type="PRINTS" id="PR00080">
    <property type="entry name" value="SDRFAMILY"/>
</dbReference>
<dbReference type="Pfam" id="PF00106">
    <property type="entry name" value="adh_short"/>
    <property type="match status" value="1"/>
</dbReference>
<sequence>MRGRTVLITGATTGLGRQLARDLAVRGARLLLHGRDEGRLAVVVDELSRWAPAVRAYRADLADLDQVRALAADVRRAEPRLDVLVNNAAVAAAPELPRQVSRQGHELSLAVNHLAPYLLVRELAPLLAASAPARVVNVASMGQVPLDFDDLMFERDYDWELAYCRSKLALIMSTFALAPELRDRGVTVNAVHPAHLMDTPMVRSSGLTPALDVDQGALPTLRLVVDSALDGVTGRYFDRFDDARAHAQAYDAEAVARLMAATRGLVADRPATSR</sequence>
<dbReference type="Gene3D" id="3.40.50.720">
    <property type="entry name" value="NAD(P)-binding Rossmann-like Domain"/>
    <property type="match status" value="1"/>
</dbReference>
<dbReference type="SUPFAM" id="SSF51735">
    <property type="entry name" value="NAD(P)-binding Rossmann-fold domains"/>
    <property type="match status" value="1"/>
</dbReference>
<dbReference type="Proteomes" id="UP000198215">
    <property type="component" value="Chromosome I"/>
</dbReference>
<dbReference type="RefSeq" id="WP_088975367.1">
    <property type="nucleotide sequence ID" value="NZ_LT607753.1"/>
</dbReference>
<organism evidence="3 4">
    <name type="scientific">Micromonospora coxensis</name>
    <dbReference type="NCBI Taxonomy" id="356852"/>
    <lineage>
        <taxon>Bacteria</taxon>
        <taxon>Bacillati</taxon>
        <taxon>Actinomycetota</taxon>
        <taxon>Actinomycetes</taxon>
        <taxon>Micromonosporales</taxon>
        <taxon>Micromonosporaceae</taxon>
        <taxon>Micromonospora</taxon>
    </lineage>
</organism>
<accession>A0A1C5HQA3</accession>
<dbReference type="PANTHER" id="PTHR43157">
    <property type="entry name" value="PHOSPHATIDYLINOSITOL-GLYCAN BIOSYNTHESIS CLASS F PROTEIN-RELATED"/>
    <property type="match status" value="1"/>
</dbReference>
<dbReference type="AlphaFoldDB" id="A0A1C5HQA3"/>
<evidence type="ECO:0000313" key="4">
    <source>
        <dbReference type="Proteomes" id="UP000198215"/>
    </source>
</evidence>
<dbReference type="InterPro" id="IPR002347">
    <property type="entry name" value="SDR_fam"/>
</dbReference>
<reference evidence="4" key="1">
    <citation type="submission" date="2016-06" db="EMBL/GenBank/DDBJ databases">
        <authorList>
            <person name="Varghese N."/>
            <person name="Submissions Spin"/>
        </authorList>
    </citation>
    <scope>NUCLEOTIDE SEQUENCE [LARGE SCALE GENOMIC DNA]</scope>
    <source>
        <strain evidence="4">DSM 45161</strain>
    </source>
</reference>
<dbReference type="OrthoDB" id="3237043at2"/>
<name>A0A1C5HQA3_9ACTN</name>